<gene>
    <name evidence="1" type="ORF">C0V70_04695</name>
</gene>
<dbReference type="RefSeq" id="WP_102242713.1">
    <property type="nucleotide sequence ID" value="NZ_CP025704.1"/>
</dbReference>
<dbReference type="InterPro" id="IPR008914">
    <property type="entry name" value="PEBP"/>
</dbReference>
<dbReference type="Proteomes" id="UP000235584">
    <property type="component" value="Chromosome"/>
</dbReference>
<dbReference type="PANTHER" id="PTHR30289">
    <property type="entry name" value="UNCHARACTERIZED PROTEIN YBCL-RELATED"/>
    <property type="match status" value="1"/>
</dbReference>
<evidence type="ECO:0000313" key="2">
    <source>
        <dbReference type="Proteomes" id="UP000235584"/>
    </source>
</evidence>
<name>A0A2K9NPJ0_BACTC</name>
<evidence type="ECO:0000313" key="1">
    <source>
        <dbReference type="EMBL" id="AUN97418.1"/>
    </source>
</evidence>
<dbReference type="PANTHER" id="PTHR30289:SF1">
    <property type="entry name" value="PEBP (PHOSPHATIDYLETHANOLAMINE-BINDING PROTEIN) FAMILY PROTEIN"/>
    <property type="match status" value="1"/>
</dbReference>
<dbReference type="OrthoDB" id="9797506at2"/>
<dbReference type="InterPro" id="IPR036610">
    <property type="entry name" value="PEBP-like_sf"/>
</dbReference>
<keyword evidence="2" id="KW-1185">Reference proteome</keyword>
<dbReference type="SUPFAM" id="SSF49777">
    <property type="entry name" value="PEBP-like"/>
    <property type="match status" value="1"/>
</dbReference>
<dbReference type="CDD" id="cd00865">
    <property type="entry name" value="PEBP_bact_arch"/>
    <property type="match status" value="1"/>
</dbReference>
<dbReference type="AlphaFoldDB" id="A0A2K9NPJ0"/>
<dbReference type="KEGG" id="bsto:C0V70_04695"/>
<sequence length="163" mass="17624">MPFTAWSNALKPGQTVPDNYVFNGMGCSGKNISPPLEWKDAPKDTKSFAVTVFDPDAPRVGGWWHWAVVNIPPEVTALPEGASNEGKLPTGSVEVESDYGEAHYGGPCPPIGDSPHHYVFTVYALKNKEVHLSPNSTPGSIKNLLEHECLAKSSFTVEYGRGV</sequence>
<dbReference type="InterPro" id="IPR005247">
    <property type="entry name" value="YbhB_YbcL/LppC-like"/>
</dbReference>
<organism evidence="1 2">
    <name type="scientific">Bacteriovorax stolpii</name>
    <name type="common">Bdellovibrio stolpii</name>
    <dbReference type="NCBI Taxonomy" id="960"/>
    <lineage>
        <taxon>Bacteria</taxon>
        <taxon>Pseudomonadati</taxon>
        <taxon>Bdellovibrionota</taxon>
        <taxon>Bacteriovoracia</taxon>
        <taxon>Bacteriovoracales</taxon>
        <taxon>Bacteriovoracaceae</taxon>
        <taxon>Bacteriovorax</taxon>
    </lineage>
</organism>
<protein>
    <submittedName>
        <fullName evidence="1">YbhB/YbcL family Raf kinase inhibitor-like protein</fullName>
    </submittedName>
</protein>
<proteinExistence type="predicted"/>
<accession>A0A2K9NPJ0</accession>
<reference evidence="1 2" key="1">
    <citation type="submission" date="2018-01" db="EMBL/GenBank/DDBJ databases">
        <title>Complete genome sequence of Bacteriovorax stolpii DSM12778.</title>
        <authorList>
            <person name="Tang B."/>
            <person name="Chang J."/>
        </authorList>
    </citation>
    <scope>NUCLEOTIDE SEQUENCE [LARGE SCALE GENOMIC DNA]</scope>
    <source>
        <strain evidence="1 2">DSM 12778</strain>
    </source>
</reference>
<dbReference type="NCBIfam" id="TIGR00481">
    <property type="entry name" value="YbhB/YbcL family Raf kinase inhibitor-like protein"/>
    <property type="match status" value="1"/>
</dbReference>
<dbReference type="Pfam" id="PF01161">
    <property type="entry name" value="PBP"/>
    <property type="match status" value="1"/>
</dbReference>
<dbReference type="EMBL" id="CP025704">
    <property type="protein sequence ID" value="AUN97418.1"/>
    <property type="molecule type" value="Genomic_DNA"/>
</dbReference>
<dbReference type="Gene3D" id="3.90.280.10">
    <property type="entry name" value="PEBP-like"/>
    <property type="match status" value="1"/>
</dbReference>